<keyword evidence="5" id="KW-1185">Reference proteome</keyword>
<dbReference type="InterPro" id="IPR041916">
    <property type="entry name" value="Anti_sigma_zinc_sf"/>
</dbReference>
<evidence type="ECO:0000256" key="1">
    <source>
        <dbReference type="ARBA" id="ARBA00023015"/>
    </source>
</evidence>
<evidence type="ECO:0000256" key="2">
    <source>
        <dbReference type="ARBA" id="ARBA00023163"/>
    </source>
</evidence>
<dbReference type="Gene3D" id="1.10.10.1320">
    <property type="entry name" value="Anti-sigma factor, zinc-finger domain"/>
    <property type="match status" value="1"/>
</dbReference>
<reference evidence="4 5" key="1">
    <citation type="submission" date="2019-10" db="EMBL/GenBank/DDBJ databases">
        <title>Streptomyces smaragdinus sp. nov. and Streptomyces fabii sp. nov., isolated from the gut of fungus growing-termite Macrotermes natalensis.</title>
        <authorList>
            <person name="Schwitalla J."/>
            <person name="Benndorf R."/>
            <person name="Martin K."/>
            <person name="De Beer W."/>
            <person name="Kaster A.-K."/>
            <person name="Vollmers J."/>
            <person name="Poulsen M."/>
            <person name="Beemelmanns C."/>
        </authorList>
    </citation>
    <scope>NUCLEOTIDE SEQUENCE [LARGE SCALE GENOMIC DNA]</scope>
    <source>
        <strain evidence="4 5">RB5</strain>
    </source>
</reference>
<dbReference type="Pfam" id="PF13490">
    <property type="entry name" value="zf-HC2"/>
    <property type="match status" value="1"/>
</dbReference>
<dbReference type="Proteomes" id="UP000466345">
    <property type="component" value="Unassembled WGS sequence"/>
</dbReference>
<dbReference type="RefSeq" id="WP_153452590.1">
    <property type="nucleotide sequence ID" value="NZ_WEGJ01000010.1"/>
</dbReference>
<proteinExistence type="predicted"/>
<dbReference type="InterPro" id="IPR034660">
    <property type="entry name" value="DinB/YfiT-like"/>
</dbReference>
<organism evidence="4 5">
    <name type="scientific">Streptomyces smaragdinus</name>
    <dbReference type="NCBI Taxonomy" id="2585196"/>
    <lineage>
        <taxon>Bacteria</taxon>
        <taxon>Bacillati</taxon>
        <taxon>Actinomycetota</taxon>
        <taxon>Actinomycetes</taxon>
        <taxon>Kitasatosporales</taxon>
        <taxon>Streptomycetaceae</taxon>
        <taxon>Streptomyces</taxon>
    </lineage>
</organism>
<dbReference type="AlphaFoldDB" id="A0A7K0CHN5"/>
<protein>
    <recommendedName>
        <fullName evidence="3">Putative zinc-finger domain-containing protein</fullName>
    </recommendedName>
</protein>
<feature type="domain" description="Putative zinc-finger" evidence="3">
    <location>
        <begin position="12"/>
        <end position="42"/>
    </location>
</feature>
<evidence type="ECO:0000313" key="5">
    <source>
        <dbReference type="Proteomes" id="UP000466345"/>
    </source>
</evidence>
<dbReference type="OrthoDB" id="4321761at2"/>
<evidence type="ECO:0000259" key="3">
    <source>
        <dbReference type="Pfam" id="PF13490"/>
    </source>
</evidence>
<sequence>MSMGPYDHALLQSLLGAWALAACSPEETAAVEAHLTDCGTCAEEALRLRDAVTMLHPQEGLDLAPTLRARVLDFARLRRRPQVPVPGWAAAYDAETARLDALLEDMGESEWAAPVTLTWYDGDATATRETSVAGVIGHLVAVDGLPALALGLPDPLRLGGGPPGAPLTSPVERTEAIWKQAGSEHRVQQALTPEMRRRHAGTVRGVWRDQNYQLIRRASYGAATVADLNVPYGPGLALPMRDAYADRAFETWVHASDIADAVAYPYDDPEPRHLHRLIDLAVRLLPGALADRRRAGRADPPAELLPAGEEGRSLHLEIEGEGGGDWFIPLDSPAAAASRKGEVAHVALEAAEFCRIAAGHRAPEEAAAGSDGDRRAVREVLYAAASLSRL</sequence>
<evidence type="ECO:0000313" key="4">
    <source>
        <dbReference type="EMBL" id="MQY12978.1"/>
    </source>
</evidence>
<name>A0A7K0CHN5_9ACTN</name>
<keyword evidence="2" id="KW-0804">Transcription</keyword>
<gene>
    <name evidence="4" type="ORF">SRB5_31180</name>
</gene>
<dbReference type="SUPFAM" id="SSF109854">
    <property type="entry name" value="DinB/YfiT-like putative metalloenzymes"/>
    <property type="match status" value="1"/>
</dbReference>
<keyword evidence="1" id="KW-0805">Transcription regulation</keyword>
<comment type="caution">
    <text evidence="4">The sequence shown here is derived from an EMBL/GenBank/DDBJ whole genome shotgun (WGS) entry which is preliminary data.</text>
</comment>
<dbReference type="EMBL" id="WEGJ01000010">
    <property type="protein sequence ID" value="MQY12978.1"/>
    <property type="molecule type" value="Genomic_DNA"/>
</dbReference>
<dbReference type="InterPro" id="IPR027383">
    <property type="entry name" value="Znf_put"/>
</dbReference>
<accession>A0A7K0CHN5</accession>